<protein>
    <submittedName>
        <fullName evidence="3">Biotin--[acetyl-CoA-carboxylase] ligase</fullName>
        <ecNumber evidence="3">6.3.4.15</ecNumber>
    </submittedName>
</protein>
<evidence type="ECO:0000313" key="4">
    <source>
        <dbReference type="Proteomes" id="UP000466586"/>
    </source>
</evidence>
<dbReference type="EMBL" id="WVHT01000001">
    <property type="protein sequence ID" value="MXV49825.1"/>
    <property type="molecule type" value="Genomic_DNA"/>
</dbReference>
<dbReference type="PROSITE" id="PS51733">
    <property type="entry name" value="BPL_LPL_CATALYTIC"/>
    <property type="match status" value="1"/>
</dbReference>
<dbReference type="PANTHER" id="PTHR12835">
    <property type="entry name" value="BIOTIN PROTEIN LIGASE"/>
    <property type="match status" value="1"/>
</dbReference>
<comment type="caution">
    <text evidence="3">The sequence shown here is derived from an EMBL/GenBank/DDBJ whole genome shotgun (WGS) entry which is preliminary data.</text>
</comment>
<keyword evidence="4" id="KW-1185">Reference proteome</keyword>
<keyword evidence="1 3" id="KW-0436">Ligase</keyword>
<proteinExistence type="predicted"/>
<dbReference type="SUPFAM" id="SSF55681">
    <property type="entry name" value="Class II aaRS and biotin synthetases"/>
    <property type="match status" value="1"/>
</dbReference>
<sequence>MQNNTFSRLFLGQNVVRLSKIDSTNSYLKEILSNSAPVPEGTVIMADEQFAGRGQSTNSWYSEPGKNLTVSLLLNPRFLSVGQQFLLNKAISTSINDVLRQIIGNEVKIKWPNDVYFKNSKSGGILIENIIQGNQWKYAIIGIGLNVNQIEFPDLERPVSSIKKILQEDYDLERLLAEICCAIEASYLKLRTLNFSGLSESYLERLYRFNELAMFKANDKLFEGTIVDVDDQGLLHIKTGEKISTYTFKEVEFIN</sequence>
<gene>
    <name evidence="3" type="ORF">GS399_02500</name>
</gene>
<evidence type="ECO:0000259" key="2">
    <source>
        <dbReference type="PROSITE" id="PS51733"/>
    </source>
</evidence>
<dbReference type="NCBIfam" id="TIGR00121">
    <property type="entry name" value="birA_ligase"/>
    <property type="match status" value="1"/>
</dbReference>
<evidence type="ECO:0000256" key="1">
    <source>
        <dbReference type="ARBA" id="ARBA00022598"/>
    </source>
</evidence>
<dbReference type="PANTHER" id="PTHR12835:SF5">
    <property type="entry name" value="BIOTIN--PROTEIN LIGASE"/>
    <property type="match status" value="1"/>
</dbReference>
<dbReference type="Gene3D" id="3.30.930.10">
    <property type="entry name" value="Bira Bifunctional Protein, Domain 2"/>
    <property type="match status" value="1"/>
</dbReference>
<dbReference type="InterPro" id="IPR004408">
    <property type="entry name" value="Biotin_CoA_COase_ligase"/>
</dbReference>
<feature type="domain" description="BPL/LPL catalytic" evidence="2">
    <location>
        <begin position="10"/>
        <end position="191"/>
    </location>
</feature>
<dbReference type="Proteomes" id="UP000466586">
    <property type="component" value="Unassembled WGS sequence"/>
</dbReference>
<dbReference type="Pfam" id="PF03099">
    <property type="entry name" value="BPL_LplA_LipB"/>
    <property type="match status" value="1"/>
</dbReference>
<dbReference type="InterPro" id="IPR004143">
    <property type="entry name" value="BPL_LPL_catalytic"/>
</dbReference>
<dbReference type="AlphaFoldDB" id="A0A7K1Y5F8"/>
<evidence type="ECO:0000313" key="3">
    <source>
        <dbReference type="EMBL" id="MXV49825.1"/>
    </source>
</evidence>
<dbReference type="CDD" id="cd16442">
    <property type="entry name" value="BPL"/>
    <property type="match status" value="1"/>
</dbReference>
<accession>A0A7K1Y5F8</accession>
<dbReference type="GO" id="GO:0004077">
    <property type="term" value="F:biotin--[biotin carboxyl-carrier protein] ligase activity"/>
    <property type="evidence" value="ECO:0007669"/>
    <property type="project" value="UniProtKB-EC"/>
</dbReference>
<dbReference type="InterPro" id="IPR045864">
    <property type="entry name" value="aa-tRNA-synth_II/BPL/LPL"/>
</dbReference>
<dbReference type="RefSeq" id="WP_160842991.1">
    <property type="nucleotide sequence ID" value="NZ_WVHT01000001.1"/>
</dbReference>
<dbReference type="EC" id="6.3.4.15" evidence="3"/>
<organism evidence="3 4">
    <name type="scientific">Hufsiella arboris</name>
    <dbReference type="NCBI Taxonomy" id="2695275"/>
    <lineage>
        <taxon>Bacteria</taxon>
        <taxon>Pseudomonadati</taxon>
        <taxon>Bacteroidota</taxon>
        <taxon>Sphingobacteriia</taxon>
        <taxon>Sphingobacteriales</taxon>
        <taxon>Sphingobacteriaceae</taxon>
        <taxon>Hufsiella</taxon>
    </lineage>
</organism>
<name>A0A7K1Y5F8_9SPHI</name>
<dbReference type="GO" id="GO:0005737">
    <property type="term" value="C:cytoplasm"/>
    <property type="evidence" value="ECO:0007669"/>
    <property type="project" value="TreeGrafter"/>
</dbReference>
<reference evidence="3 4" key="1">
    <citation type="submission" date="2019-11" db="EMBL/GenBank/DDBJ databases">
        <title>Pedobacter sp. HMF7647 Genome sequencing and assembly.</title>
        <authorList>
            <person name="Kang H."/>
            <person name="Kim H."/>
            <person name="Joh K."/>
        </authorList>
    </citation>
    <scope>NUCLEOTIDE SEQUENCE [LARGE SCALE GENOMIC DNA]</scope>
    <source>
        <strain evidence="3 4">HMF7647</strain>
    </source>
</reference>